<accession>A0A0A0M8M1</accession>
<dbReference type="RefSeq" id="WP_036140012.1">
    <property type="nucleotide sequence ID" value="NZ_AVBH01000385.1"/>
</dbReference>
<dbReference type="InterPro" id="IPR025489">
    <property type="entry name" value="DUF4381"/>
</dbReference>
<dbReference type="EMBL" id="AVBH01000385">
    <property type="protein sequence ID" value="KGO97491.1"/>
    <property type="molecule type" value="Genomic_DNA"/>
</dbReference>
<dbReference type="Proteomes" id="UP000030003">
    <property type="component" value="Unassembled WGS sequence"/>
</dbReference>
<dbReference type="Pfam" id="PF14316">
    <property type="entry name" value="DUF4381"/>
    <property type="match status" value="1"/>
</dbReference>
<keyword evidence="1" id="KW-1133">Transmembrane helix</keyword>
<sequence>MDPASLPLRDIHQPPAPPFWPPAPGWWLLALAVLALLAAFWWWRRREARRRAAIARLFDSAVDAAPTPAAELAAISELLRRAARR</sequence>
<evidence type="ECO:0000313" key="2">
    <source>
        <dbReference type="EMBL" id="KGO97491.1"/>
    </source>
</evidence>
<protein>
    <recommendedName>
        <fullName evidence="4">DUF4381 domain-containing protein</fullName>
    </recommendedName>
</protein>
<name>A0A0A0M8M1_9GAMM</name>
<proteinExistence type="predicted"/>
<dbReference type="STRING" id="1385515.GCA_000423325_00901"/>
<feature type="transmembrane region" description="Helical" evidence="1">
    <location>
        <begin position="25"/>
        <end position="43"/>
    </location>
</feature>
<keyword evidence="1" id="KW-0812">Transmembrane</keyword>
<feature type="non-terminal residue" evidence="2">
    <location>
        <position position="85"/>
    </location>
</feature>
<keyword evidence="1" id="KW-0472">Membrane</keyword>
<organism evidence="2 3">
    <name type="scientific">Lysobacter defluvii IMMIB APB-9 = DSM 18482</name>
    <dbReference type="NCBI Taxonomy" id="1385515"/>
    <lineage>
        <taxon>Bacteria</taxon>
        <taxon>Pseudomonadati</taxon>
        <taxon>Pseudomonadota</taxon>
        <taxon>Gammaproteobacteria</taxon>
        <taxon>Lysobacterales</taxon>
        <taxon>Lysobacteraceae</taxon>
        <taxon>Novilysobacter</taxon>
    </lineage>
</organism>
<reference evidence="2 3" key="1">
    <citation type="submission" date="2013-08" db="EMBL/GenBank/DDBJ databases">
        <title>Genomic analysis of Lysobacter defluvii.</title>
        <authorList>
            <person name="Wang Q."/>
            <person name="Wang G."/>
        </authorList>
    </citation>
    <scope>NUCLEOTIDE SEQUENCE [LARGE SCALE GENOMIC DNA]</scope>
    <source>
        <strain evidence="2 3">IMMIB APB-9</strain>
    </source>
</reference>
<dbReference type="AlphaFoldDB" id="A0A0A0M8M1"/>
<keyword evidence="3" id="KW-1185">Reference proteome</keyword>
<evidence type="ECO:0000313" key="3">
    <source>
        <dbReference type="Proteomes" id="UP000030003"/>
    </source>
</evidence>
<evidence type="ECO:0000256" key="1">
    <source>
        <dbReference type="SAM" id="Phobius"/>
    </source>
</evidence>
<gene>
    <name evidence="2" type="ORF">N791_10825</name>
</gene>
<comment type="caution">
    <text evidence="2">The sequence shown here is derived from an EMBL/GenBank/DDBJ whole genome shotgun (WGS) entry which is preliminary data.</text>
</comment>
<evidence type="ECO:0008006" key="4">
    <source>
        <dbReference type="Google" id="ProtNLM"/>
    </source>
</evidence>